<organism evidence="2 3">
    <name type="scientific">Streptomyces stramineus</name>
    <dbReference type="NCBI Taxonomy" id="173861"/>
    <lineage>
        <taxon>Bacteria</taxon>
        <taxon>Bacillati</taxon>
        <taxon>Actinomycetota</taxon>
        <taxon>Actinomycetes</taxon>
        <taxon>Kitasatosporales</taxon>
        <taxon>Streptomycetaceae</taxon>
        <taxon>Streptomyces</taxon>
    </lineage>
</organism>
<dbReference type="InterPro" id="IPR050583">
    <property type="entry name" value="Mycobacterial_A85_antigen"/>
</dbReference>
<gene>
    <name evidence="2" type="ORF">GCM10009544_34120</name>
</gene>
<name>A0ABP3K142_9ACTN</name>
<dbReference type="InterPro" id="IPR029058">
    <property type="entry name" value="AB_hydrolase_fold"/>
</dbReference>
<dbReference type="PANTHER" id="PTHR48098">
    <property type="entry name" value="ENTEROCHELIN ESTERASE-RELATED"/>
    <property type="match status" value="1"/>
</dbReference>
<dbReference type="InterPro" id="IPR000801">
    <property type="entry name" value="Esterase-like"/>
</dbReference>
<dbReference type="EMBL" id="BAAAHB010000035">
    <property type="protein sequence ID" value="GAA0469064.1"/>
    <property type="molecule type" value="Genomic_DNA"/>
</dbReference>
<dbReference type="RefSeq" id="WP_344091328.1">
    <property type="nucleotide sequence ID" value="NZ_BAAAHB010000035.1"/>
</dbReference>
<evidence type="ECO:0000256" key="1">
    <source>
        <dbReference type="SAM" id="Phobius"/>
    </source>
</evidence>
<keyword evidence="1" id="KW-0472">Membrane</keyword>
<dbReference type="SUPFAM" id="SSF53474">
    <property type="entry name" value="alpha/beta-Hydrolases"/>
    <property type="match status" value="1"/>
</dbReference>
<keyword evidence="2" id="KW-0378">Hydrolase</keyword>
<dbReference type="PANTHER" id="PTHR48098:SF1">
    <property type="entry name" value="DIACYLGLYCEROL ACYLTRANSFERASE_MYCOLYLTRANSFERASE AG85A"/>
    <property type="match status" value="1"/>
</dbReference>
<feature type="transmembrane region" description="Helical" evidence="1">
    <location>
        <begin position="39"/>
        <end position="60"/>
    </location>
</feature>
<sequence length="392" mass="42562">MGLTSRSLLYTVVLVAVLCVVLTVWLWPRMAGRGVLPVLGRLGAILVTQLTILSSLLLAVNSANSFYGTWGELVGKYDRAPGRITPVTGGGGAGTVDAGQGGLVRPAGTEGQGGMNFPKGPKEKVGAVESVRLVGRRSGVVEPALVYLPPQYFQEQYKRHRFPVIVAISGYPGGVDSLSKHLQVPKTASDLLAEKKMQPTVIVMLRPTIQPPRDTECVDVPDGPQAQTYFTHDVPEALRSAYRVGHQASAWAALGYSSGGTCALELALRQPKVYPVAAALSPDYRIHNDATTGNLFGGGEEGKQRKREHDLFWRLENLPVPRVSLLVTSSKQGEKNFKDTEKFVRAAKDKPLTVAQMILESGSHNFTTWRREIGPALEWTSKQLVFPQDVQN</sequence>
<comment type="caution">
    <text evidence="2">The sequence shown here is derived from an EMBL/GenBank/DDBJ whole genome shotgun (WGS) entry which is preliminary data.</text>
</comment>
<keyword evidence="1" id="KW-0812">Transmembrane</keyword>
<accession>A0ABP3K142</accession>
<feature type="transmembrane region" description="Helical" evidence="1">
    <location>
        <begin position="7"/>
        <end position="27"/>
    </location>
</feature>
<dbReference type="Pfam" id="PF00756">
    <property type="entry name" value="Esterase"/>
    <property type="match status" value="1"/>
</dbReference>
<evidence type="ECO:0000313" key="3">
    <source>
        <dbReference type="Proteomes" id="UP001499895"/>
    </source>
</evidence>
<proteinExistence type="predicted"/>
<reference evidence="3" key="1">
    <citation type="journal article" date="2019" name="Int. J. Syst. Evol. Microbiol.">
        <title>The Global Catalogue of Microorganisms (GCM) 10K type strain sequencing project: providing services to taxonomists for standard genome sequencing and annotation.</title>
        <authorList>
            <consortium name="The Broad Institute Genomics Platform"/>
            <consortium name="The Broad Institute Genome Sequencing Center for Infectious Disease"/>
            <person name="Wu L."/>
            <person name="Ma J."/>
        </authorList>
    </citation>
    <scope>NUCLEOTIDE SEQUENCE [LARGE SCALE GENOMIC DNA]</scope>
    <source>
        <strain evidence="3">JCM 10649</strain>
    </source>
</reference>
<dbReference type="Gene3D" id="3.40.50.1820">
    <property type="entry name" value="alpha/beta hydrolase"/>
    <property type="match status" value="1"/>
</dbReference>
<keyword evidence="3" id="KW-1185">Reference proteome</keyword>
<evidence type="ECO:0000313" key="2">
    <source>
        <dbReference type="EMBL" id="GAA0469064.1"/>
    </source>
</evidence>
<keyword evidence="1" id="KW-1133">Transmembrane helix</keyword>
<protein>
    <submittedName>
        <fullName evidence="2">Alpha/beta hydrolase-fold protein</fullName>
    </submittedName>
</protein>
<dbReference type="GO" id="GO:0016787">
    <property type="term" value="F:hydrolase activity"/>
    <property type="evidence" value="ECO:0007669"/>
    <property type="project" value="UniProtKB-KW"/>
</dbReference>
<dbReference type="Proteomes" id="UP001499895">
    <property type="component" value="Unassembled WGS sequence"/>
</dbReference>